<gene>
    <name evidence="2" type="ORF">BS50DRAFT_79858</name>
</gene>
<organism evidence="2 3">
    <name type="scientific">Corynespora cassiicola Philippines</name>
    <dbReference type="NCBI Taxonomy" id="1448308"/>
    <lineage>
        <taxon>Eukaryota</taxon>
        <taxon>Fungi</taxon>
        <taxon>Dikarya</taxon>
        <taxon>Ascomycota</taxon>
        <taxon>Pezizomycotina</taxon>
        <taxon>Dothideomycetes</taxon>
        <taxon>Pleosporomycetidae</taxon>
        <taxon>Pleosporales</taxon>
        <taxon>Corynesporascaceae</taxon>
        <taxon>Corynespora</taxon>
    </lineage>
</organism>
<feature type="compositionally biased region" description="Low complexity" evidence="1">
    <location>
        <begin position="67"/>
        <end position="78"/>
    </location>
</feature>
<proteinExistence type="predicted"/>
<dbReference type="OrthoDB" id="5419162at2759"/>
<feature type="compositionally biased region" description="Polar residues" evidence="1">
    <location>
        <begin position="113"/>
        <end position="130"/>
    </location>
</feature>
<dbReference type="AlphaFoldDB" id="A0A2T2NH37"/>
<evidence type="ECO:0000313" key="3">
    <source>
        <dbReference type="Proteomes" id="UP000240883"/>
    </source>
</evidence>
<sequence length="176" mass="18598">MDDPDMLAAMGFSSFGGAKKRKFDQTSSPKAKADASGANSTRLGVRPKKTPQEDGQELQATDEDAVAADAAAQDAQSQPSPPPIAKGKKTQPAATGLAAFLARGQEIQDPPSEAQQSAPAVTQSDQSETVSFGGLPITQAELNALRHGIRNEEGDLAYFLTSFVEDPWERLEAARK</sequence>
<feature type="region of interest" description="Disordered" evidence="1">
    <location>
        <begin position="1"/>
        <end position="130"/>
    </location>
</feature>
<evidence type="ECO:0000256" key="1">
    <source>
        <dbReference type="SAM" id="MobiDB-lite"/>
    </source>
</evidence>
<evidence type="ECO:0000313" key="2">
    <source>
        <dbReference type="EMBL" id="PSN64700.1"/>
    </source>
</evidence>
<protein>
    <submittedName>
        <fullName evidence="2">Uncharacterized protein</fullName>
    </submittedName>
</protein>
<accession>A0A2T2NH37</accession>
<keyword evidence="3" id="KW-1185">Reference proteome</keyword>
<dbReference type="Proteomes" id="UP000240883">
    <property type="component" value="Unassembled WGS sequence"/>
</dbReference>
<dbReference type="EMBL" id="KZ678138">
    <property type="protein sequence ID" value="PSN64700.1"/>
    <property type="molecule type" value="Genomic_DNA"/>
</dbReference>
<feature type="compositionally biased region" description="Acidic residues" evidence="1">
    <location>
        <begin position="54"/>
        <end position="66"/>
    </location>
</feature>
<name>A0A2T2NH37_CORCC</name>
<reference evidence="2 3" key="1">
    <citation type="journal article" date="2018" name="Front. Microbiol.">
        <title>Genome-Wide Analysis of Corynespora cassiicola Leaf Fall Disease Putative Effectors.</title>
        <authorList>
            <person name="Lopez D."/>
            <person name="Ribeiro S."/>
            <person name="Label P."/>
            <person name="Fumanal B."/>
            <person name="Venisse J.S."/>
            <person name="Kohler A."/>
            <person name="de Oliveira R.R."/>
            <person name="Labutti K."/>
            <person name="Lipzen A."/>
            <person name="Lail K."/>
            <person name="Bauer D."/>
            <person name="Ohm R.A."/>
            <person name="Barry K.W."/>
            <person name="Spatafora J."/>
            <person name="Grigoriev I.V."/>
            <person name="Martin F.M."/>
            <person name="Pujade-Renaud V."/>
        </authorList>
    </citation>
    <scope>NUCLEOTIDE SEQUENCE [LARGE SCALE GENOMIC DNA]</scope>
    <source>
        <strain evidence="2 3">Philippines</strain>
    </source>
</reference>